<dbReference type="OrthoDB" id="4549505at2"/>
<dbReference type="GO" id="GO:0004518">
    <property type="term" value="F:nuclease activity"/>
    <property type="evidence" value="ECO:0007669"/>
    <property type="project" value="UniProtKB-KW"/>
</dbReference>
<dbReference type="GO" id="GO:0046872">
    <property type="term" value="F:metal ion binding"/>
    <property type="evidence" value="ECO:0007669"/>
    <property type="project" value="UniProtKB-KW"/>
</dbReference>
<evidence type="ECO:0000259" key="8">
    <source>
        <dbReference type="Pfam" id="PF01850"/>
    </source>
</evidence>
<comment type="similarity">
    <text evidence="7">Belongs to the PINc/VapC protein family.</text>
</comment>
<dbReference type="Proteomes" id="UP000438448">
    <property type="component" value="Unassembled WGS sequence"/>
</dbReference>
<evidence type="ECO:0000256" key="6">
    <source>
        <dbReference type="ARBA" id="ARBA00022842"/>
    </source>
</evidence>
<evidence type="ECO:0000256" key="4">
    <source>
        <dbReference type="ARBA" id="ARBA00022723"/>
    </source>
</evidence>
<proteinExistence type="inferred from homology"/>
<sequence length="146" mass="16047">MTAPNDQPSLYLLDNSVMSHFWNSSTIKHAIRQLAVSGSLCACTVTMDEARYSARNKADLAVVTELYGRSFRWLTAGVEVEAIVADIRSALWSIGAGRGAQTTDVQIAATAMRHNAIVVHNDTDFITIGRAVPELKQLRIRPEHPQ</sequence>
<gene>
    <name evidence="9" type="ORF">NRB20_73150</name>
</gene>
<comment type="caution">
    <text evidence="9">The sequence shown here is derived from an EMBL/GenBank/DDBJ whole genome shotgun (WGS) entry which is preliminary data.</text>
</comment>
<dbReference type="InterPro" id="IPR029060">
    <property type="entry name" value="PIN-like_dom_sf"/>
</dbReference>
<keyword evidence="3" id="KW-0540">Nuclease</keyword>
<evidence type="ECO:0000313" key="10">
    <source>
        <dbReference type="Proteomes" id="UP000438448"/>
    </source>
</evidence>
<accession>A0A7K0DFV0</accession>
<evidence type="ECO:0000256" key="2">
    <source>
        <dbReference type="ARBA" id="ARBA00022649"/>
    </source>
</evidence>
<keyword evidence="2" id="KW-1277">Toxin-antitoxin system</keyword>
<reference evidence="9 10" key="1">
    <citation type="submission" date="2019-10" db="EMBL/GenBank/DDBJ databases">
        <title>Nocardia macrotermitis sp. nov. and Nocardia aurantia sp. nov., isolated from the gut of fungus growing-termite Macrotermes natalensis.</title>
        <authorList>
            <person name="Benndorf R."/>
            <person name="Schwitalla J."/>
            <person name="Martin K."/>
            <person name="De Beer W."/>
            <person name="Kaster A.-K."/>
            <person name="Vollmers J."/>
            <person name="Poulsen M."/>
            <person name="Beemelmanns C."/>
        </authorList>
    </citation>
    <scope>NUCLEOTIDE SEQUENCE [LARGE SCALE GENOMIC DNA]</scope>
    <source>
        <strain evidence="9 10">RB20</strain>
    </source>
</reference>
<name>A0A7K0DFV0_9NOCA</name>
<keyword evidence="10" id="KW-1185">Reference proteome</keyword>
<dbReference type="SUPFAM" id="SSF88723">
    <property type="entry name" value="PIN domain-like"/>
    <property type="match status" value="1"/>
</dbReference>
<organism evidence="9 10">
    <name type="scientific">Nocardia macrotermitis</name>
    <dbReference type="NCBI Taxonomy" id="2585198"/>
    <lineage>
        <taxon>Bacteria</taxon>
        <taxon>Bacillati</taxon>
        <taxon>Actinomycetota</taxon>
        <taxon>Actinomycetes</taxon>
        <taxon>Mycobacteriales</taxon>
        <taxon>Nocardiaceae</taxon>
        <taxon>Nocardia</taxon>
    </lineage>
</organism>
<protein>
    <recommendedName>
        <fullName evidence="8">PIN domain-containing protein</fullName>
    </recommendedName>
</protein>
<dbReference type="Gene3D" id="3.40.50.1010">
    <property type="entry name" value="5'-nuclease"/>
    <property type="match status" value="1"/>
</dbReference>
<dbReference type="EMBL" id="WEGK01000028">
    <property type="protein sequence ID" value="MQY24182.1"/>
    <property type="molecule type" value="Genomic_DNA"/>
</dbReference>
<dbReference type="Pfam" id="PF01850">
    <property type="entry name" value="PIN"/>
    <property type="match status" value="1"/>
</dbReference>
<dbReference type="InterPro" id="IPR002716">
    <property type="entry name" value="PIN_dom"/>
</dbReference>
<dbReference type="PANTHER" id="PTHR33653">
    <property type="entry name" value="RIBONUCLEASE VAPC2"/>
    <property type="match status" value="1"/>
</dbReference>
<evidence type="ECO:0000313" key="9">
    <source>
        <dbReference type="EMBL" id="MQY24182.1"/>
    </source>
</evidence>
<evidence type="ECO:0000256" key="1">
    <source>
        <dbReference type="ARBA" id="ARBA00001946"/>
    </source>
</evidence>
<keyword evidence="5" id="KW-0378">Hydrolase</keyword>
<dbReference type="RefSeq" id="WP_153415909.1">
    <property type="nucleotide sequence ID" value="NZ_WEGK01000028.1"/>
</dbReference>
<dbReference type="PANTHER" id="PTHR33653:SF1">
    <property type="entry name" value="RIBONUCLEASE VAPC2"/>
    <property type="match status" value="1"/>
</dbReference>
<feature type="domain" description="PIN" evidence="8">
    <location>
        <begin position="11"/>
        <end position="129"/>
    </location>
</feature>
<evidence type="ECO:0000256" key="3">
    <source>
        <dbReference type="ARBA" id="ARBA00022722"/>
    </source>
</evidence>
<keyword evidence="4" id="KW-0479">Metal-binding</keyword>
<evidence type="ECO:0000256" key="5">
    <source>
        <dbReference type="ARBA" id="ARBA00022801"/>
    </source>
</evidence>
<dbReference type="GO" id="GO:0016787">
    <property type="term" value="F:hydrolase activity"/>
    <property type="evidence" value="ECO:0007669"/>
    <property type="project" value="UniProtKB-KW"/>
</dbReference>
<keyword evidence="6" id="KW-0460">Magnesium</keyword>
<comment type="cofactor">
    <cofactor evidence="1">
        <name>Mg(2+)</name>
        <dbReference type="ChEBI" id="CHEBI:18420"/>
    </cofactor>
</comment>
<dbReference type="InterPro" id="IPR050556">
    <property type="entry name" value="Type_II_TA_system_RNase"/>
</dbReference>
<dbReference type="AlphaFoldDB" id="A0A7K0DFV0"/>
<evidence type="ECO:0000256" key="7">
    <source>
        <dbReference type="ARBA" id="ARBA00038093"/>
    </source>
</evidence>